<gene>
    <name evidence="2" type="ORF">GA0061074_102162</name>
</gene>
<organism evidence="2 3">
    <name type="scientific">Weissella bombi</name>
    <dbReference type="NCBI Taxonomy" id="1505725"/>
    <lineage>
        <taxon>Bacteria</taxon>
        <taxon>Bacillati</taxon>
        <taxon>Bacillota</taxon>
        <taxon>Bacilli</taxon>
        <taxon>Lactobacillales</taxon>
        <taxon>Lactobacillaceae</taxon>
        <taxon>Weissella</taxon>
    </lineage>
</organism>
<dbReference type="RefSeq" id="WP_092461698.1">
    <property type="nucleotide sequence ID" value="NZ_BJEE01000001.1"/>
</dbReference>
<dbReference type="STRING" id="1505725.GA0061074_102162"/>
<dbReference type="Pfam" id="PF05598">
    <property type="entry name" value="DUF772"/>
    <property type="match status" value="1"/>
</dbReference>
<sequence>MGKYHVTNYEQMSFDDFNQPTGLPINRDNRWVVRADNMPWHDLEGQYAMVFTSNRGPKPLPFRLVFGALMIQQLLELTDEETLEQIKENPYLQYFVGLPGYVYERPFSSSTLSRARQRIGDTEVLTMVNEMEDLMAQKGITSKIGRQH</sequence>
<feature type="domain" description="Transposase InsH N-terminal" evidence="1">
    <location>
        <begin position="26"/>
        <end position="118"/>
    </location>
</feature>
<evidence type="ECO:0000313" key="3">
    <source>
        <dbReference type="Proteomes" id="UP000199268"/>
    </source>
</evidence>
<dbReference type="Proteomes" id="UP000199268">
    <property type="component" value="Unassembled WGS sequence"/>
</dbReference>
<evidence type="ECO:0000259" key="1">
    <source>
        <dbReference type="Pfam" id="PF05598"/>
    </source>
</evidence>
<dbReference type="AlphaFoldDB" id="A0A1C3ZRC6"/>
<accession>A0A1C3ZRC6</accession>
<keyword evidence="3" id="KW-1185">Reference proteome</keyword>
<dbReference type="EMBL" id="FMAO01000002">
    <property type="protein sequence ID" value="SCB84944.1"/>
    <property type="molecule type" value="Genomic_DNA"/>
</dbReference>
<dbReference type="OrthoDB" id="9770860at2"/>
<dbReference type="InterPro" id="IPR008490">
    <property type="entry name" value="Transposase_InsH_N"/>
</dbReference>
<proteinExistence type="predicted"/>
<reference evidence="3" key="1">
    <citation type="submission" date="2016-08" db="EMBL/GenBank/DDBJ databases">
        <authorList>
            <person name="Varghese N."/>
            <person name="Submissions Spin"/>
        </authorList>
    </citation>
    <scope>NUCLEOTIDE SEQUENCE [LARGE SCALE GENOMIC DNA]</scope>
    <source>
        <strain evidence="3">R-53094</strain>
    </source>
</reference>
<name>A0A1C3ZRC6_9LACO</name>
<protein>
    <submittedName>
        <fullName evidence="2">Transposase domain</fullName>
    </submittedName>
</protein>
<evidence type="ECO:0000313" key="2">
    <source>
        <dbReference type="EMBL" id="SCB84944.1"/>
    </source>
</evidence>